<feature type="compositionally biased region" description="Low complexity" evidence="20">
    <location>
        <begin position="376"/>
        <end position="388"/>
    </location>
</feature>
<keyword evidence="9" id="KW-0479">Metal-binding</keyword>
<sequence>QEHSCEICGASGLSDEAMRDHTRQYHVEGSAQCPFCGLSGVPAAELLLHVNQAHLDYLTPENELMSFIDDQTPSVDGDSDSISDCRGLSPSITSELLTPMSASGGMKAAGFNGGGGGANSTVVNQTSSSISTSSNGLMMISASESLTTVSSSTGSHSSNHAQGAASQQAPGSSQLHHNGAALAGKMMGSSTSTAAGSSSMSSSRSSLGTGSNGSGEVHANGTSTSKDGTVMNGGGAGCTTPAGAGAGGQGSPLRSQLGLKLNSSAGPATMTITTKQASPLQCLLCPYTSDNPTVLEEHINRSHFDPLSPGVNGAGGGGGGAGGAAGGSGQHADTLSVLQCPICNRTFESGSDLELHVNIEHRDILSPAKADGGRATNGTPSGAAAAASAHNGGGWGGGTSGSLCPVCGISFDHMKTQEMEYHIEKHFSKSPQNPYQGVDLEKQAQKLREQREFEMLRAQYGMDDQGNFREQSAAAMQRAVYAGEMSVADYYERQVGLRAAESHGVDDGSSCTKSVSPRVLSLSSSSPNVIKTYVCSSVDHYASSYGDKGWGCGYRNLQMMLSSLLQNTSYNEALYSAWGSHGPARTAMPSISRLQRMVEAAWAQGFDIQGSEQLGCKLYNTRKWIGATEIVTVLSWLRIRCELVDFHRPTSVDGRHPELFNWVLRYFEEPRIHTPPLYLQHQGHSRTIIGIEQRTSGLSLLVLDPSHGPRQVAALGSSQDSLRLIRKNSAAMRAPQYQVVAVKGLIDTEDQYQASKVLKSLRIPPDR</sequence>
<name>Q7Q1V8_ANOGA</name>
<comment type="function">
    <text evidence="18">Deubiquitinase with endodeubiquitinase activity that specifically interacts with and cleaves 'Lys-63'-linked long polyubiquitin chains. Shows only weak activity against 'Lys-11' and 'Lys-48'-linked chains. Plays an important role in genome stability pathways, functioning to prevent spontaneous DNA damage and also promote cellular survival in response to exogenous DNA damage. Modulates the ubiquitination status of replication protein A (RPA) complex proteins in response to replication stress.</text>
</comment>
<reference evidence="22" key="4">
    <citation type="journal article" date="2007" name="Genome Biol.">
        <title>Update of the Anopheles gambiae PEST genome assembly.</title>
        <authorList>
            <person name="Sharakhova M.V."/>
            <person name="Hammond M.P."/>
            <person name="Lobo N.F."/>
            <person name="Krzywinski J."/>
            <person name="Unger M.F."/>
            <person name="Hillenmeyer M.E."/>
            <person name="Bruggner R.V."/>
            <person name="Birney E."/>
            <person name="Collins F.H."/>
        </authorList>
    </citation>
    <scope>NUCLEOTIDE SEQUENCE</scope>
    <source>
        <strain evidence="22">PEST</strain>
    </source>
</reference>
<dbReference type="HOGENOM" id="CLU_017060_0_0_1"/>
<comment type="similarity">
    <text evidence="4">Belongs to the peptidase C78 family. ZUFSP subfamily.</text>
</comment>
<evidence type="ECO:0000256" key="17">
    <source>
        <dbReference type="ARBA" id="ARBA00031481"/>
    </source>
</evidence>
<keyword evidence="11 19" id="KW-0863">Zinc-finger</keyword>
<evidence type="ECO:0000259" key="21">
    <source>
        <dbReference type="PROSITE" id="PS50157"/>
    </source>
</evidence>
<feature type="domain" description="C2H2-type" evidence="21">
    <location>
        <begin position="338"/>
        <end position="361"/>
    </location>
</feature>
<dbReference type="GO" id="GO:0071567">
    <property type="term" value="F:deUFMylase activity"/>
    <property type="evidence" value="ECO:0007669"/>
    <property type="project" value="UniProtKB-ARBA"/>
</dbReference>
<dbReference type="InterPro" id="IPR012462">
    <property type="entry name" value="UFSP1/2_DUB_cat"/>
</dbReference>
<evidence type="ECO:0000256" key="10">
    <source>
        <dbReference type="ARBA" id="ARBA00022737"/>
    </source>
</evidence>
<protein>
    <recommendedName>
        <fullName evidence="7">Zinc finger-containing ubiquitin peptidase 1</fullName>
        <ecNumber evidence="6">3.4.19.12</ecNumber>
    </recommendedName>
    <alternativeName>
        <fullName evidence="17">Lys-63-specific deubiquitinase ZUFSP</fullName>
    </alternativeName>
    <alternativeName>
        <fullName evidence="16">Zinc finger with UFM1-specific peptidase domain protein</fullName>
    </alternativeName>
</protein>
<feature type="compositionally biased region" description="Low complexity" evidence="20">
    <location>
        <begin position="186"/>
        <end position="209"/>
    </location>
</feature>
<reference evidence="22" key="1">
    <citation type="journal article" date="2002" name="Science">
        <title>The genome sequence of the malaria mosquito Anopheles gambiae.</title>
        <authorList>
            <person name="Holt R.A."/>
            <person name="Subramanian G.M."/>
            <person name="Halpern A."/>
            <person name="Sutton G.G."/>
            <person name="Charlab R."/>
            <person name="Nusskern D.R."/>
            <person name="Wincker P."/>
            <person name="Clark A.G."/>
            <person name="Ribeiro J.M."/>
            <person name="Wides R."/>
            <person name="Salzberg S.L."/>
            <person name="Loftus B."/>
            <person name="Yandell M."/>
            <person name="Majoros W.H."/>
            <person name="Rusch D.B."/>
            <person name="Lai Z."/>
            <person name="Kraft C.L."/>
            <person name="Abril J.F."/>
            <person name="Anthouard V."/>
            <person name="Arensburger P."/>
            <person name="Atkinson P.W."/>
            <person name="Baden H."/>
            <person name="de Berardinis V."/>
            <person name="Baldwin D."/>
            <person name="Benes V."/>
            <person name="Biedler J."/>
            <person name="Blass C."/>
            <person name="Bolanos R."/>
            <person name="Boscus D."/>
            <person name="Barnstead M."/>
            <person name="Cai S."/>
            <person name="Center A."/>
            <person name="Chaturverdi K."/>
            <person name="Christophides G.K."/>
            <person name="Chrystal M.A."/>
            <person name="Clamp M."/>
            <person name="Cravchik A."/>
            <person name="Curwen V."/>
            <person name="Dana A."/>
            <person name="Delcher A."/>
            <person name="Dew I."/>
            <person name="Evans C.A."/>
            <person name="Flanigan M."/>
            <person name="Grundschober-Freimoser A."/>
            <person name="Friedli L."/>
            <person name="Gu Z."/>
            <person name="Guan P."/>
            <person name="Guigo R."/>
            <person name="Hillenmeyer M.E."/>
            <person name="Hladun S.L."/>
            <person name="Hogan J.R."/>
            <person name="Hong Y.S."/>
            <person name="Hoover J."/>
            <person name="Jaillon O."/>
            <person name="Ke Z."/>
            <person name="Kodira C."/>
            <person name="Kokoza E."/>
            <person name="Koutsos A."/>
            <person name="Letunic I."/>
            <person name="Levitsky A."/>
            <person name="Liang Y."/>
            <person name="Lin J.J."/>
            <person name="Lobo N.F."/>
            <person name="Lopez J.R."/>
            <person name="Malek J.A."/>
            <person name="McIntosh T.C."/>
            <person name="Meister S."/>
            <person name="Miller J."/>
            <person name="Mobarry C."/>
            <person name="Mongin E."/>
            <person name="Murphy S.D."/>
            <person name="O'Brochta D.A."/>
            <person name="Pfannkoch C."/>
            <person name="Qi R."/>
            <person name="Regier M.A."/>
            <person name="Remington K."/>
            <person name="Shao H."/>
            <person name="Sharakhova M.V."/>
            <person name="Sitter C.D."/>
            <person name="Shetty J."/>
            <person name="Smith T.J."/>
            <person name="Strong R."/>
            <person name="Sun J."/>
            <person name="Thomasova D."/>
            <person name="Ton L.Q."/>
            <person name="Topalis P."/>
            <person name="Tu Z."/>
            <person name="Unger M.F."/>
            <person name="Walenz B."/>
            <person name="Wang A."/>
            <person name="Wang J."/>
            <person name="Wang M."/>
            <person name="Wang X."/>
            <person name="Woodford K.J."/>
            <person name="Wortman J.R."/>
            <person name="Wu M."/>
            <person name="Yao A."/>
            <person name="Zdobnov E.M."/>
            <person name="Zhang H."/>
            <person name="Zhao Q."/>
            <person name="Zhao S."/>
            <person name="Zhu S.C."/>
            <person name="Zhimulev I."/>
            <person name="Coluzzi M."/>
            <person name="della Torre A."/>
            <person name="Roth C.W."/>
            <person name="Louis C."/>
            <person name="Kalush F."/>
            <person name="Mural R.J."/>
            <person name="Myers E.W."/>
            <person name="Adams M.D."/>
            <person name="Smith H.O."/>
            <person name="Broder S."/>
            <person name="Gardner M.J."/>
            <person name="Fraser C.M."/>
            <person name="Birney E."/>
            <person name="Bork P."/>
            <person name="Brey P.T."/>
            <person name="Venter J.C."/>
            <person name="Weissenbach J."/>
            <person name="Kafatos F.C."/>
            <person name="Collins F.H."/>
            <person name="Hoffman S.L."/>
        </authorList>
    </citation>
    <scope>NUCLEOTIDE SEQUENCE [LARGE SCALE GENOMIC DNA]</scope>
    <source>
        <strain evidence="22">PEST</strain>
    </source>
</reference>
<evidence type="ECO:0000256" key="14">
    <source>
        <dbReference type="ARBA" id="ARBA00022990"/>
    </source>
</evidence>
<evidence type="ECO:0000256" key="9">
    <source>
        <dbReference type="ARBA" id="ARBA00022723"/>
    </source>
</evidence>
<reference evidence="22" key="2">
    <citation type="submission" date="2002-03" db="EMBL/GenBank/DDBJ databases">
        <authorList>
            <consortium name="The Anopheles Genome Sequencing Consortium"/>
        </authorList>
    </citation>
    <scope>NUCLEOTIDE SEQUENCE</scope>
    <source>
        <strain evidence="22">PEST</strain>
    </source>
</reference>
<feature type="region of interest" description="Disordered" evidence="20">
    <location>
        <begin position="368"/>
        <end position="388"/>
    </location>
</feature>
<evidence type="ECO:0000256" key="16">
    <source>
        <dbReference type="ARBA" id="ARBA00029662"/>
    </source>
</evidence>
<evidence type="ECO:0000256" key="20">
    <source>
        <dbReference type="SAM" id="MobiDB-lite"/>
    </source>
</evidence>
<dbReference type="AlphaFoldDB" id="Q7Q1V8"/>
<dbReference type="GO" id="GO:0004843">
    <property type="term" value="F:cysteine-type deubiquitinase activity"/>
    <property type="evidence" value="ECO:0007669"/>
    <property type="project" value="UniProtKB-EC"/>
</dbReference>
<comment type="subunit">
    <text evidence="5">Interacts with RPA1 and RPA2.</text>
</comment>
<keyword evidence="8" id="KW-0963">Cytoplasm</keyword>
<dbReference type="PaxDb" id="7165-AGAP009608-PA"/>
<evidence type="ECO:0000256" key="19">
    <source>
        <dbReference type="PROSITE-ProRule" id="PRU00042"/>
    </source>
</evidence>
<reference evidence="22" key="3">
    <citation type="journal article" date="2004" name="Trends Parasitol.">
        <title>The Anopheles gambiae genome: an update.</title>
        <authorList>
            <person name="Mongin E."/>
            <person name="Louis C."/>
            <person name="Holt R.A."/>
            <person name="Birney E."/>
            <person name="Collins F.H."/>
        </authorList>
    </citation>
    <scope>NUCLEOTIDE SEQUENCE</scope>
    <source>
        <strain evidence="22">PEST</strain>
    </source>
</reference>
<evidence type="ECO:0000256" key="4">
    <source>
        <dbReference type="ARBA" id="ARBA00010469"/>
    </source>
</evidence>
<feature type="compositionally biased region" description="Low complexity" evidence="20">
    <location>
        <begin position="148"/>
        <end position="174"/>
    </location>
</feature>
<dbReference type="eggNOG" id="KOG4696">
    <property type="taxonomic scope" value="Eukaryota"/>
</dbReference>
<evidence type="ECO:0000256" key="2">
    <source>
        <dbReference type="ARBA" id="ARBA00004123"/>
    </source>
</evidence>
<dbReference type="OMA" id="HHTGYNE"/>
<dbReference type="GO" id="GO:0008270">
    <property type="term" value="F:zinc ion binding"/>
    <property type="evidence" value="ECO:0007669"/>
    <property type="project" value="UniProtKB-KW"/>
</dbReference>
<evidence type="ECO:0000256" key="11">
    <source>
        <dbReference type="ARBA" id="ARBA00022771"/>
    </source>
</evidence>
<dbReference type="PANTHER" id="PTHR48153:SF4">
    <property type="entry name" value="UBIQUITIN CARBOXYL-TERMINAL HYDROLASE MUG105"/>
    <property type="match status" value="1"/>
</dbReference>
<dbReference type="FunFam" id="3.90.70.130:FF:000002">
    <property type="entry name" value="Zinc finger containing ubiquitin peptidase 1"/>
    <property type="match status" value="1"/>
</dbReference>
<keyword evidence="13" id="KW-0862">Zinc</keyword>
<evidence type="ECO:0000256" key="1">
    <source>
        <dbReference type="ARBA" id="ARBA00000707"/>
    </source>
</evidence>
<comment type="subcellular location">
    <subcellularLocation>
        <location evidence="3">Cytoplasm</location>
    </subcellularLocation>
    <subcellularLocation>
        <location evidence="2">Nucleus</location>
    </subcellularLocation>
</comment>
<dbReference type="InterPro" id="IPR013087">
    <property type="entry name" value="Znf_C2H2_type"/>
</dbReference>
<evidence type="ECO:0000256" key="12">
    <source>
        <dbReference type="ARBA" id="ARBA00022801"/>
    </source>
</evidence>
<dbReference type="EC" id="3.4.19.12" evidence="6"/>
<dbReference type="Gene3D" id="3.30.160.60">
    <property type="entry name" value="Classic Zinc Finger"/>
    <property type="match status" value="1"/>
</dbReference>
<dbReference type="PANTHER" id="PTHR48153">
    <property type="entry name" value="UFM1-SPECIFIC PROTEASE 2"/>
    <property type="match status" value="1"/>
</dbReference>
<feature type="non-terminal residue" evidence="22">
    <location>
        <position position="1"/>
    </location>
</feature>
<evidence type="ECO:0000256" key="3">
    <source>
        <dbReference type="ARBA" id="ARBA00004496"/>
    </source>
</evidence>
<evidence type="ECO:0000256" key="7">
    <source>
        <dbReference type="ARBA" id="ARBA00021993"/>
    </source>
</evidence>
<dbReference type="PROSITE" id="PS00028">
    <property type="entry name" value="ZINC_FINGER_C2H2_1"/>
    <property type="match status" value="1"/>
</dbReference>
<feature type="region of interest" description="Disordered" evidence="20">
    <location>
        <begin position="148"/>
        <end position="236"/>
    </location>
</feature>
<proteinExistence type="inferred from homology"/>
<dbReference type="GO" id="GO:0005634">
    <property type="term" value="C:nucleus"/>
    <property type="evidence" value="ECO:0007669"/>
    <property type="project" value="UniProtKB-SubCell"/>
</dbReference>
<evidence type="ECO:0000256" key="8">
    <source>
        <dbReference type="ARBA" id="ARBA00022490"/>
    </source>
</evidence>
<dbReference type="GO" id="GO:0005737">
    <property type="term" value="C:cytoplasm"/>
    <property type="evidence" value="ECO:0007669"/>
    <property type="project" value="UniProtKB-SubCell"/>
</dbReference>
<accession>Q7Q1V8</accession>
<dbReference type="Pfam" id="PF07910">
    <property type="entry name" value="Peptidase_C78"/>
    <property type="match status" value="1"/>
</dbReference>
<dbReference type="VEuPathDB" id="VectorBase:AGAP009608"/>
<evidence type="ECO:0000313" key="22">
    <source>
        <dbReference type="EMBL" id="EAA14492.4"/>
    </source>
</evidence>
<evidence type="ECO:0000256" key="18">
    <source>
        <dbReference type="ARBA" id="ARBA00045669"/>
    </source>
</evidence>
<dbReference type="Gene3D" id="3.90.70.130">
    <property type="match status" value="1"/>
</dbReference>
<dbReference type="SMART" id="SM00355">
    <property type="entry name" value="ZnF_C2H2"/>
    <property type="match status" value="5"/>
</dbReference>
<keyword evidence="12" id="KW-0378">Hydrolase</keyword>
<keyword evidence="10" id="KW-0677">Repeat</keyword>
<reference evidence="22" key="5">
    <citation type="submission" date="2011-05" db="EMBL/GenBank/DDBJ databases">
        <authorList>
            <consortium name="VectorBase"/>
        </authorList>
    </citation>
    <scope>NUCLEOTIDE SEQUENCE</scope>
    <source>
        <strain evidence="22">PEST</strain>
    </source>
</reference>
<evidence type="ECO:0000256" key="15">
    <source>
        <dbReference type="ARBA" id="ARBA00023242"/>
    </source>
</evidence>
<organism evidence="22">
    <name type="scientific">Anopheles gambiae</name>
    <name type="common">African malaria mosquito</name>
    <dbReference type="NCBI Taxonomy" id="7165"/>
    <lineage>
        <taxon>Eukaryota</taxon>
        <taxon>Metazoa</taxon>
        <taxon>Ecdysozoa</taxon>
        <taxon>Arthropoda</taxon>
        <taxon>Hexapoda</taxon>
        <taxon>Insecta</taxon>
        <taxon>Pterygota</taxon>
        <taxon>Neoptera</taxon>
        <taxon>Endopterygota</taxon>
        <taxon>Diptera</taxon>
        <taxon>Nematocera</taxon>
        <taxon>Culicoidea</taxon>
        <taxon>Culicidae</taxon>
        <taxon>Anophelinae</taxon>
        <taxon>Anopheles</taxon>
    </lineage>
</organism>
<evidence type="ECO:0000256" key="13">
    <source>
        <dbReference type="ARBA" id="ARBA00022833"/>
    </source>
</evidence>
<dbReference type="Pfam" id="PF00096">
    <property type="entry name" value="zf-C2H2"/>
    <property type="match status" value="1"/>
</dbReference>
<gene>
    <name evidence="22" type="ORF">AgaP_AGAP009608</name>
</gene>
<dbReference type="PROSITE" id="PS50157">
    <property type="entry name" value="ZINC_FINGER_C2H2_2"/>
    <property type="match status" value="1"/>
</dbReference>
<comment type="caution">
    <text evidence="22">The sequence shown here is derived from an EMBL/GenBank/DDBJ whole genome shotgun (WGS) entry which is preliminary data.</text>
</comment>
<evidence type="ECO:0000256" key="5">
    <source>
        <dbReference type="ARBA" id="ARBA00011274"/>
    </source>
</evidence>
<dbReference type="PhylomeDB" id="Q7Q1V8"/>
<comment type="catalytic activity">
    <reaction evidence="1">
        <text>Thiol-dependent hydrolysis of ester, thioester, amide, peptide and isopeptide bonds formed by the C-terminal Gly of ubiquitin (a 76-residue protein attached to proteins as an intracellular targeting signal).</text>
        <dbReference type="EC" id="3.4.19.12"/>
    </reaction>
</comment>
<keyword evidence="15" id="KW-0539">Nucleus</keyword>
<dbReference type="STRING" id="7165.Q7Q1V8"/>
<dbReference type="EMBL" id="AAAB01008980">
    <property type="protein sequence ID" value="EAA14492.4"/>
    <property type="molecule type" value="Genomic_DNA"/>
</dbReference>
<dbReference type="VEuPathDB" id="VectorBase:AGAMI1_007303"/>
<evidence type="ECO:0000256" key="6">
    <source>
        <dbReference type="ARBA" id="ARBA00012759"/>
    </source>
</evidence>
<keyword evidence="14" id="KW-0007">Acetylation</keyword>